<dbReference type="Proteomes" id="UP000265040">
    <property type="component" value="Chromosome 21"/>
</dbReference>
<name>A0A3Q1JQ21_ANATE</name>
<dbReference type="GO" id="GO:0038023">
    <property type="term" value="F:signaling receptor activity"/>
    <property type="evidence" value="ECO:0007669"/>
    <property type="project" value="InterPro"/>
</dbReference>
<sequence>MDMMWIYAAIILWVSGTCSMETGTNQSISLNFSTTVQPKLYVTINFTYNLESEVNLTCGNKTWNEMMFVIWKIHSNNKDCKIAFSNDGQSQNNCSGDKSLQNTSDSHSYLYIPKLSADDVGIYKCESVYSGGNENYVINLSFTVSPTVTGWLEHTDNTTIAVCRADRGKPAASISWSRKGSEVVTTQASDGFFTVESRLTLPEGTDTKNLSCIIKHQTWKDDVILELKPSYFPWLWIPGVAVGFVFLVGFFIFAQKKLVMLRQCQQPNNSTSKSSSTEDVEEVQPYASYVQRENSLYNSSADFFSHKSSAHASHAHT</sequence>
<dbReference type="InterPro" id="IPR013162">
    <property type="entry name" value="CD80_C2-set"/>
</dbReference>
<comment type="subcellular location">
    <subcellularLocation>
        <location evidence="1">Membrane</location>
        <topology evidence="1">Single-pass membrane protein</topology>
    </subcellularLocation>
</comment>
<evidence type="ECO:0000256" key="3">
    <source>
        <dbReference type="ARBA" id="ARBA00022692"/>
    </source>
</evidence>
<dbReference type="InterPro" id="IPR013106">
    <property type="entry name" value="Ig_V-set"/>
</dbReference>
<dbReference type="AlphaFoldDB" id="A0A3Q1JQ21"/>
<feature type="transmembrane region" description="Helical" evidence="9">
    <location>
        <begin position="231"/>
        <end position="253"/>
    </location>
</feature>
<evidence type="ECO:0000259" key="11">
    <source>
        <dbReference type="PROSITE" id="PS50835"/>
    </source>
</evidence>
<feature type="domain" description="Ig-like" evidence="11">
    <location>
        <begin position="146"/>
        <end position="216"/>
    </location>
</feature>
<evidence type="ECO:0000256" key="2">
    <source>
        <dbReference type="ARBA" id="ARBA00008215"/>
    </source>
</evidence>
<dbReference type="RefSeq" id="XP_026232695.1">
    <property type="nucleotide sequence ID" value="XM_026376910.1"/>
</dbReference>
<keyword evidence="3 9" id="KW-0812">Transmembrane</keyword>
<evidence type="ECO:0000256" key="5">
    <source>
        <dbReference type="ARBA" id="ARBA00023136"/>
    </source>
</evidence>
<dbReference type="Pfam" id="PF07686">
    <property type="entry name" value="V-set"/>
    <property type="match status" value="1"/>
</dbReference>
<keyword evidence="5 9" id="KW-0472">Membrane</keyword>
<organism evidence="12 13">
    <name type="scientific">Anabas testudineus</name>
    <name type="common">Climbing perch</name>
    <name type="synonym">Anthias testudineus</name>
    <dbReference type="NCBI Taxonomy" id="64144"/>
    <lineage>
        <taxon>Eukaryota</taxon>
        <taxon>Metazoa</taxon>
        <taxon>Chordata</taxon>
        <taxon>Craniata</taxon>
        <taxon>Vertebrata</taxon>
        <taxon>Euteleostomi</taxon>
        <taxon>Actinopterygii</taxon>
        <taxon>Neopterygii</taxon>
        <taxon>Teleostei</taxon>
        <taxon>Neoteleostei</taxon>
        <taxon>Acanthomorphata</taxon>
        <taxon>Anabantaria</taxon>
        <taxon>Anabantiformes</taxon>
        <taxon>Anabantoidei</taxon>
        <taxon>Anabantidae</taxon>
        <taxon>Anabas</taxon>
    </lineage>
</organism>
<reference evidence="12" key="1">
    <citation type="submission" date="2021-04" db="EMBL/GenBank/DDBJ databases">
        <authorList>
            <consortium name="Wellcome Sanger Institute Data Sharing"/>
        </authorList>
    </citation>
    <scope>NUCLEOTIDE SEQUENCE [LARGE SCALE GENOMIC DNA]</scope>
</reference>
<keyword evidence="6" id="KW-1015">Disulfide bond</keyword>
<dbReference type="OrthoDB" id="8915654at2759"/>
<feature type="domain" description="Ig-like" evidence="11">
    <location>
        <begin position="38"/>
        <end position="141"/>
    </location>
</feature>
<dbReference type="SUPFAM" id="SSF48726">
    <property type="entry name" value="Immunoglobulin"/>
    <property type="match status" value="2"/>
</dbReference>
<keyword evidence="13" id="KW-1185">Reference proteome</keyword>
<dbReference type="InParanoid" id="A0A3Q1JQ21"/>
<keyword evidence="4 9" id="KW-1133">Transmembrane helix</keyword>
<evidence type="ECO:0000256" key="7">
    <source>
        <dbReference type="ARBA" id="ARBA00023170"/>
    </source>
</evidence>
<feature type="signal peptide" evidence="10">
    <location>
        <begin position="1"/>
        <end position="19"/>
    </location>
</feature>
<feature type="chain" id="PRO_5018641753" description="Ig-like domain-containing protein" evidence="10">
    <location>
        <begin position="20"/>
        <end position="317"/>
    </location>
</feature>
<dbReference type="GO" id="GO:0016020">
    <property type="term" value="C:membrane"/>
    <property type="evidence" value="ECO:0007669"/>
    <property type="project" value="UniProtKB-SubCell"/>
</dbReference>
<dbReference type="Ensembl" id="ENSATET00000017267.3">
    <property type="protein sequence ID" value="ENSATEP00000016981.1"/>
    <property type="gene ID" value="ENSATEG00000011801.3"/>
</dbReference>
<protein>
    <recommendedName>
        <fullName evidence="11">Ig-like domain-containing protein</fullName>
    </recommendedName>
</protein>
<dbReference type="GO" id="GO:0150077">
    <property type="term" value="P:regulation of neuroinflammatory response"/>
    <property type="evidence" value="ECO:0007669"/>
    <property type="project" value="InterPro"/>
</dbReference>
<dbReference type="GO" id="GO:0009986">
    <property type="term" value="C:cell surface"/>
    <property type="evidence" value="ECO:0007669"/>
    <property type="project" value="UniProtKB-ARBA"/>
</dbReference>
<evidence type="ECO:0000313" key="12">
    <source>
        <dbReference type="Ensembl" id="ENSATEP00000016981.1"/>
    </source>
</evidence>
<dbReference type="STRING" id="64144.ENSATEP00000016981"/>
<evidence type="ECO:0000313" key="13">
    <source>
        <dbReference type="Proteomes" id="UP000265040"/>
    </source>
</evidence>
<comment type="similarity">
    <text evidence="2">Belongs to the CD200R family.</text>
</comment>
<dbReference type="PROSITE" id="PS50835">
    <property type="entry name" value="IG_LIKE"/>
    <property type="match status" value="2"/>
</dbReference>
<evidence type="ECO:0000256" key="9">
    <source>
        <dbReference type="SAM" id="Phobius"/>
    </source>
</evidence>
<dbReference type="InterPro" id="IPR007110">
    <property type="entry name" value="Ig-like_dom"/>
</dbReference>
<dbReference type="GeneID" id="113173493"/>
<dbReference type="PANTHER" id="PTHR21462:SF2">
    <property type="entry name" value="CELL SURFACE GLYCOPROTEIN CD200 RECEPTOR 2"/>
    <property type="match status" value="1"/>
</dbReference>
<evidence type="ECO:0000256" key="1">
    <source>
        <dbReference type="ARBA" id="ARBA00004167"/>
    </source>
</evidence>
<keyword evidence="10" id="KW-0732">Signal</keyword>
<proteinExistence type="inferred from homology"/>
<accession>A0A3Q1JQ21</accession>
<dbReference type="Pfam" id="PF08205">
    <property type="entry name" value="C2-set_2"/>
    <property type="match status" value="1"/>
</dbReference>
<evidence type="ECO:0000256" key="4">
    <source>
        <dbReference type="ARBA" id="ARBA00022989"/>
    </source>
</evidence>
<dbReference type="InterPro" id="IPR040012">
    <property type="entry name" value="CD200R"/>
</dbReference>
<dbReference type="Gene3D" id="2.60.40.10">
    <property type="entry name" value="Immunoglobulins"/>
    <property type="match status" value="2"/>
</dbReference>
<evidence type="ECO:0000256" key="8">
    <source>
        <dbReference type="ARBA" id="ARBA00023180"/>
    </source>
</evidence>
<dbReference type="InterPro" id="IPR036179">
    <property type="entry name" value="Ig-like_dom_sf"/>
</dbReference>
<evidence type="ECO:0000256" key="6">
    <source>
        <dbReference type="ARBA" id="ARBA00023157"/>
    </source>
</evidence>
<keyword evidence="7" id="KW-0675">Receptor</keyword>
<reference evidence="12" key="2">
    <citation type="submission" date="2025-08" db="UniProtKB">
        <authorList>
            <consortium name="Ensembl"/>
        </authorList>
    </citation>
    <scope>IDENTIFICATION</scope>
</reference>
<dbReference type="PANTHER" id="PTHR21462">
    <property type="entry name" value="CELL SURFACE GLYCOPROTEIN OX2 RECEPTOR PRECURSOR"/>
    <property type="match status" value="1"/>
</dbReference>
<evidence type="ECO:0000256" key="10">
    <source>
        <dbReference type="SAM" id="SignalP"/>
    </source>
</evidence>
<dbReference type="InterPro" id="IPR013783">
    <property type="entry name" value="Ig-like_fold"/>
</dbReference>
<dbReference type="GeneTree" id="ENSGT00730000112894"/>
<keyword evidence="8" id="KW-0325">Glycoprotein</keyword>
<reference evidence="12" key="3">
    <citation type="submission" date="2025-09" db="UniProtKB">
        <authorList>
            <consortium name="Ensembl"/>
        </authorList>
    </citation>
    <scope>IDENTIFICATION</scope>
</reference>